<dbReference type="GO" id="GO:0000160">
    <property type="term" value="P:phosphorelay signal transduction system"/>
    <property type="evidence" value="ECO:0007669"/>
    <property type="project" value="InterPro"/>
</dbReference>
<evidence type="ECO:0000313" key="7">
    <source>
        <dbReference type="EMBL" id="PDW02241.1"/>
    </source>
</evidence>
<dbReference type="InterPro" id="IPR005467">
    <property type="entry name" value="His_kinase_dom"/>
</dbReference>
<dbReference type="Pfam" id="PF02518">
    <property type="entry name" value="HATPase_c"/>
    <property type="match status" value="1"/>
</dbReference>
<dbReference type="InterPro" id="IPR036890">
    <property type="entry name" value="HATPase_C_sf"/>
</dbReference>
<dbReference type="InterPro" id="IPR011006">
    <property type="entry name" value="CheY-like_superfamily"/>
</dbReference>
<dbReference type="Gene3D" id="3.40.50.2300">
    <property type="match status" value="1"/>
</dbReference>
<dbReference type="SMART" id="SM00387">
    <property type="entry name" value="HATPase_c"/>
    <property type="match status" value="1"/>
</dbReference>
<dbReference type="Gene3D" id="3.30.450.40">
    <property type="match status" value="7"/>
</dbReference>
<evidence type="ECO:0000256" key="4">
    <source>
        <dbReference type="PROSITE-ProRule" id="PRU00169"/>
    </source>
</evidence>
<dbReference type="Pfam" id="PF13185">
    <property type="entry name" value="GAF_2"/>
    <property type="match status" value="5"/>
</dbReference>
<dbReference type="PROSITE" id="PS50109">
    <property type="entry name" value="HIS_KIN"/>
    <property type="match status" value="1"/>
</dbReference>
<keyword evidence="3" id="KW-0378">Hydrolase</keyword>
<dbReference type="Gene3D" id="3.30.565.10">
    <property type="entry name" value="Histidine kinase-like ATPase, C-terminal domain"/>
    <property type="match status" value="1"/>
</dbReference>
<feature type="domain" description="Response regulatory" evidence="6">
    <location>
        <begin position="3"/>
        <end position="123"/>
    </location>
</feature>
<dbReference type="SMART" id="SM00448">
    <property type="entry name" value="REC"/>
    <property type="match status" value="1"/>
</dbReference>
<dbReference type="SUPFAM" id="SSF55781">
    <property type="entry name" value="GAF domain-like"/>
    <property type="match status" value="6"/>
</dbReference>
<dbReference type="RefSeq" id="WP_097644909.1">
    <property type="nucleotide sequence ID" value="NZ_NQWI01000079.1"/>
</dbReference>
<feature type="modified residue" description="4-aspartylphosphate" evidence="4">
    <location>
        <position position="57"/>
    </location>
</feature>
<dbReference type="Proteomes" id="UP000220527">
    <property type="component" value="Unassembled WGS sequence"/>
</dbReference>
<dbReference type="InterPro" id="IPR029016">
    <property type="entry name" value="GAF-like_dom_sf"/>
</dbReference>
<reference evidence="8" key="1">
    <citation type="submission" date="2017-08" db="EMBL/GenBank/DDBJ databases">
        <authorList>
            <person name="Grouzdev D.S."/>
            <person name="Gaisin V.A."/>
            <person name="Rysina M.S."/>
            <person name="Gorlenko V.M."/>
        </authorList>
    </citation>
    <scope>NUCLEOTIDE SEQUENCE [LARGE SCALE GENOMIC DNA]</scope>
    <source>
        <strain evidence="8">Kir15-3F</strain>
    </source>
</reference>
<dbReference type="GO" id="GO:0016301">
    <property type="term" value="F:kinase activity"/>
    <property type="evidence" value="ECO:0007669"/>
    <property type="project" value="UniProtKB-KW"/>
</dbReference>
<dbReference type="InterPro" id="IPR003594">
    <property type="entry name" value="HATPase_dom"/>
</dbReference>
<dbReference type="SMART" id="SM00065">
    <property type="entry name" value="GAF"/>
    <property type="match status" value="6"/>
</dbReference>
<evidence type="ECO:0000313" key="8">
    <source>
        <dbReference type="Proteomes" id="UP000220527"/>
    </source>
</evidence>
<keyword evidence="2" id="KW-0418">Kinase</keyword>
<dbReference type="Pfam" id="PF01590">
    <property type="entry name" value="GAF"/>
    <property type="match status" value="1"/>
</dbReference>
<dbReference type="CDD" id="cd00156">
    <property type="entry name" value="REC"/>
    <property type="match status" value="1"/>
</dbReference>
<dbReference type="PANTHER" id="PTHR43156">
    <property type="entry name" value="STAGE II SPORULATION PROTEIN E-RELATED"/>
    <property type="match status" value="1"/>
</dbReference>
<evidence type="ECO:0000256" key="1">
    <source>
        <dbReference type="ARBA" id="ARBA00022679"/>
    </source>
</evidence>
<comment type="caution">
    <text evidence="7">The sequence shown here is derived from an EMBL/GenBank/DDBJ whole genome shotgun (WGS) entry which is preliminary data.</text>
</comment>
<dbReference type="InterPro" id="IPR003018">
    <property type="entry name" value="GAF"/>
</dbReference>
<dbReference type="InterPro" id="IPR052016">
    <property type="entry name" value="Bact_Sigma-Reg"/>
</dbReference>
<evidence type="ECO:0000256" key="2">
    <source>
        <dbReference type="ARBA" id="ARBA00022777"/>
    </source>
</evidence>
<keyword evidence="4" id="KW-0597">Phosphoprotein</keyword>
<dbReference type="EMBL" id="NQWI01000079">
    <property type="protein sequence ID" value="PDW02241.1"/>
    <property type="molecule type" value="Genomic_DNA"/>
</dbReference>
<evidence type="ECO:0000256" key="3">
    <source>
        <dbReference type="ARBA" id="ARBA00022801"/>
    </source>
</evidence>
<keyword evidence="1" id="KW-0808">Transferase</keyword>
<dbReference type="SUPFAM" id="SSF52172">
    <property type="entry name" value="CheY-like"/>
    <property type="match status" value="1"/>
</dbReference>
<feature type="domain" description="Histidine kinase" evidence="5">
    <location>
        <begin position="1392"/>
        <end position="1595"/>
    </location>
</feature>
<dbReference type="PROSITE" id="PS50110">
    <property type="entry name" value="RESPONSE_REGULATORY"/>
    <property type="match status" value="1"/>
</dbReference>
<dbReference type="Pfam" id="PF00072">
    <property type="entry name" value="Response_reg"/>
    <property type="match status" value="1"/>
</dbReference>
<dbReference type="InterPro" id="IPR001789">
    <property type="entry name" value="Sig_transdc_resp-reg_receiver"/>
</dbReference>
<sequence length="1598" mass="179609">MFRILILDDDALFNRTLQRWLERNEHLRCLVRTAESETAAYAAVAQAEAPFDLFLIDMRLGPVHDGIEVLSELQRLSPTSQAIVFTEADNNEAGLRAYRAGAYRYLHKPLDLVELELVLRSLWELIQVQQERDWLRIFATIAEASQRPLDVAAMAQEVVKSAQRLGFTRVCLWMVDGDGKTLVGVEQVGNVGIEDFQSCRLAYHDSPYLPKVAQSREPYRFHGFPDGPTYLTERYAATGYRPTSGEWIALPLWSEERRMGVLVLDNGDRPRPIRREEMQQLALFVRLVAAALERAQLYEQEQQRRKEVELLAAIGRHISECATETSSDELISDELIKEIFALIKQSMQIEHFFLAFHNEHTDMIEKKLEYRHGRLYRKESFPYGRGLTSHIIKHNEAILLASEAEIKAFRQHHLIQPRGLPARSWIGVPLRIGQRAFGAIVISSTTQEHAFKEHDRLLLSAIADHVAGALQASRLREAEHRTARRFSVLQRVGEELPKRALLDEGQMWRLALNSITAEYGLRFNRAMLFLLDHAGATLVGRYGVGHLQGRQARQSWRRDAQRNVNLTTFLKQLDQGALPSTPVDEHLQGMRIKLRGADHAFATVLHERKYAVVAHDEATKRMPSPFIAAFGSAEYALFPIAAADRIIGLLVVDNLFNLVPIATMPLADLERLLSQVALVHETLLQRQASRSLLEVSQQTLSSVADQPLTATLNRICKVACTLTGASCALILPFQQQGQNHFEVVQIGSAGLQTQDEAIYLASDLYEQLRQGETIELTNPKADLLDPLTRAFFEREGYAVALLFPIFDHENGICVGTIQLYYRHALRLETEDHHQAKLLADLAGAVIHTTEAYHRARREELLLQADLLKVALNLRPREEGKAAETKFIHELLQAASQLLALPESRVAIFMRGWEAADDGIATEIRYQYFLVDNEVIETTEKNIDRGIVGLVIRDAQSRLIDDVQQSPWRERFFAEYSPSTGTRGELDVPIVLDGQVLGVIDLESPLPRAYHDVHKLMIERLAATAALALGNLRRQQYQRRVMAAAQEVVAPSDLEQTLKALIEAARQVAPGVSAITLWYKAPEQQQIIPYSASFGLMHPGRTSKHPADPESPVAKVMAYGEPIFASELHKYPILYGDFIHIEQIVSVAALPLVAYEEAVGVLFFNYRTTHHFTAEEQTLFQTMAAFAVASVRDALHLEQLQRETQRLDLAKQITEAIGTTIAIEQIQQKVLATLSANFVGMQICLMLYDDEERALNFAPNSTQHYTFKDDFDYYCSIRIDRTKAIACRVARTTLAQRRVVCENVGDVSQAPDYLEANCHTRSELCVSLVGADHGNLLGLLVLESEQLNAFNHDDEELAIAAARAIGIAIERANQSSQLRFHAAVAEATVWSHEFSHDINKAITLIRNRAYLLRDQVDPEHQPHLDQIATAAQQIVTFVKASSATESQVLALNTWLQSYLDHYDVPERLHCTFQPSTLDLHIVAVPLLLERVMLHILRNAAEAAEGEGDAKINISIERINQYARVRVQNSGPDIDPAILPRLWTEPVSTKHARPEGAEGGLGLLFVRAAVEMMGGKVRLFATPKQGVTVTFTLPLKEPEP</sequence>
<evidence type="ECO:0000259" key="6">
    <source>
        <dbReference type="PROSITE" id="PS50110"/>
    </source>
</evidence>
<accession>A0A2A6RH24</accession>
<dbReference type="PANTHER" id="PTHR43156:SF2">
    <property type="entry name" value="STAGE II SPORULATION PROTEIN E"/>
    <property type="match status" value="1"/>
</dbReference>
<name>A0A2A6RH24_9CHLR</name>
<organism evidence="7 8">
    <name type="scientific">Candidatus Viridilinea mediisalina</name>
    <dbReference type="NCBI Taxonomy" id="2024553"/>
    <lineage>
        <taxon>Bacteria</taxon>
        <taxon>Bacillati</taxon>
        <taxon>Chloroflexota</taxon>
        <taxon>Chloroflexia</taxon>
        <taxon>Chloroflexales</taxon>
        <taxon>Chloroflexineae</taxon>
        <taxon>Oscillochloridaceae</taxon>
        <taxon>Candidatus Viridilinea</taxon>
    </lineage>
</organism>
<dbReference type="GO" id="GO:0016791">
    <property type="term" value="F:phosphatase activity"/>
    <property type="evidence" value="ECO:0007669"/>
    <property type="project" value="TreeGrafter"/>
</dbReference>
<evidence type="ECO:0000259" key="5">
    <source>
        <dbReference type="PROSITE" id="PS50109"/>
    </source>
</evidence>
<proteinExistence type="predicted"/>
<keyword evidence="8" id="KW-1185">Reference proteome</keyword>
<dbReference type="SUPFAM" id="SSF55874">
    <property type="entry name" value="ATPase domain of HSP90 chaperone/DNA topoisomerase II/histidine kinase"/>
    <property type="match status" value="1"/>
</dbReference>
<gene>
    <name evidence="7" type="ORF">CJ255_14980</name>
</gene>
<evidence type="ECO:0008006" key="9">
    <source>
        <dbReference type="Google" id="ProtNLM"/>
    </source>
</evidence>
<protein>
    <recommendedName>
        <fullName evidence="9">Histidine kinase</fullName>
    </recommendedName>
</protein>
<dbReference type="OrthoDB" id="134457at2"/>